<dbReference type="PANTHER" id="PTHR32385:SF15">
    <property type="entry name" value="INOSITOL PHOSPHOCERAMIDE MANNOSYLTRANSFERASE 1"/>
    <property type="match status" value="1"/>
</dbReference>
<keyword evidence="3" id="KW-1185">Reference proteome</keyword>
<reference evidence="2 3" key="1">
    <citation type="submission" date="2018-06" db="EMBL/GenBank/DDBJ databases">
        <title>Pedobacter endophyticus sp. nov., an endophytic bacterium isolated from a leaf of Triticum aestivum.</title>
        <authorList>
            <person name="Zhang L."/>
        </authorList>
    </citation>
    <scope>NUCLEOTIDE SEQUENCE [LARGE SCALE GENOMIC DNA]</scope>
    <source>
        <strain evidence="2 3">CM134L-2</strain>
    </source>
</reference>
<dbReference type="InterPro" id="IPR051706">
    <property type="entry name" value="Glycosyltransferase_domain"/>
</dbReference>
<keyword evidence="1 2" id="KW-0808">Transferase</keyword>
<name>A0A3S3SU04_9SPHI</name>
<dbReference type="GO" id="GO:0016020">
    <property type="term" value="C:membrane"/>
    <property type="evidence" value="ECO:0007669"/>
    <property type="project" value="GOC"/>
</dbReference>
<dbReference type="OrthoDB" id="9802987at2"/>
<dbReference type="AlphaFoldDB" id="A0A3S3SU04"/>
<dbReference type="GO" id="GO:0000030">
    <property type="term" value="F:mannosyltransferase activity"/>
    <property type="evidence" value="ECO:0007669"/>
    <property type="project" value="TreeGrafter"/>
</dbReference>
<dbReference type="Proteomes" id="UP000284120">
    <property type="component" value="Unassembled WGS sequence"/>
</dbReference>
<dbReference type="InterPro" id="IPR029044">
    <property type="entry name" value="Nucleotide-diphossugar_trans"/>
</dbReference>
<dbReference type="InterPro" id="IPR007577">
    <property type="entry name" value="GlycoTrfase_DXD_sugar-bd_CS"/>
</dbReference>
<protein>
    <submittedName>
        <fullName evidence="2">Glycosyl transferase</fullName>
    </submittedName>
</protein>
<gene>
    <name evidence="2" type="ORF">DPV69_10200</name>
</gene>
<dbReference type="RefSeq" id="WP_113647268.1">
    <property type="nucleotide sequence ID" value="NZ_QMHN01000003.1"/>
</dbReference>
<dbReference type="GO" id="GO:0051999">
    <property type="term" value="P:mannosyl-inositol phosphorylceramide biosynthetic process"/>
    <property type="evidence" value="ECO:0007669"/>
    <property type="project" value="TreeGrafter"/>
</dbReference>
<dbReference type="SUPFAM" id="SSF53448">
    <property type="entry name" value="Nucleotide-diphospho-sugar transferases"/>
    <property type="match status" value="1"/>
</dbReference>
<evidence type="ECO:0000313" key="2">
    <source>
        <dbReference type="EMBL" id="RWU07358.1"/>
    </source>
</evidence>
<evidence type="ECO:0000313" key="3">
    <source>
        <dbReference type="Proteomes" id="UP000284120"/>
    </source>
</evidence>
<dbReference type="Pfam" id="PF04488">
    <property type="entry name" value="Gly_transf_sug"/>
    <property type="match status" value="1"/>
</dbReference>
<sequence>MIPKIIHYCWFGRGEMPELALKCLDSWKTYLPEYEIMLWNEDNFDFNKYQYAVDAYKARKFAFVADVCRLYVLKEMGGLYLDTDVEFIKPLPDQFLDDIAFTAFEDQLVSAGVIGSVKNGEWISSLLSFYNDKSFYKSDGSLDVNPITEMITSFLAKEKGVLPNNTYQKVEGYCTIYPSEYFYPKSWKTLKMNITPNTYCIHHFAGSWIDRNYTLLGKIANWLLGKRTAERWSEKYRKIKSRK</sequence>
<accession>A0A3S3SU04</accession>
<comment type="caution">
    <text evidence="2">The sequence shown here is derived from an EMBL/GenBank/DDBJ whole genome shotgun (WGS) entry which is preliminary data.</text>
</comment>
<organism evidence="2 3">
    <name type="scientific">Pedobacter chitinilyticus</name>
    <dbReference type="NCBI Taxonomy" id="2233776"/>
    <lineage>
        <taxon>Bacteria</taxon>
        <taxon>Pseudomonadati</taxon>
        <taxon>Bacteroidota</taxon>
        <taxon>Sphingobacteriia</taxon>
        <taxon>Sphingobacteriales</taxon>
        <taxon>Sphingobacteriaceae</taxon>
        <taxon>Pedobacter</taxon>
    </lineage>
</organism>
<dbReference type="PANTHER" id="PTHR32385">
    <property type="entry name" value="MANNOSYL PHOSPHORYLINOSITOL CERAMIDE SYNTHASE"/>
    <property type="match status" value="1"/>
</dbReference>
<evidence type="ECO:0000256" key="1">
    <source>
        <dbReference type="ARBA" id="ARBA00022679"/>
    </source>
</evidence>
<dbReference type="EMBL" id="SAYW01000003">
    <property type="protein sequence ID" value="RWU07358.1"/>
    <property type="molecule type" value="Genomic_DNA"/>
</dbReference>
<dbReference type="Gene3D" id="3.90.550.20">
    <property type="match status" value="1"/>
</dbReference>
<proteinExistence type="predicted"/>